<gene>
    <name evidence="3" type="ORF">GRF29_69g411615</name>
</gene>
<dbReference type="EMBL" id="WVTA01000006">
    <property type="protein sequence ID" value="KAK3209005.1"/>
    <property type="molecule type" value="Genomic_DNA"/>
</dbReference>
<organism evidence="3 4">
    <name type="scientific">Pseudopithomyces chartarum</name>
    <dbReference type="NCBI Taxonomy" id="1892770"/>
    <lineage>
        <taxon>Eukaryota</taxon>
        <taxon>Fungi</taxon>
        <taxon>Dikarya</taxon>
        <taxon>Ascomycota</taxon>
        <taxon>Pezizomycotina</taxon>
        <taxon>Dothideomycetes</taxon>
        <taxon>Pleosporomycetidae</taxon>
        <taxon>Pleosporales</taxon>
        <taxon>Massarineae</taxon>
        <taxon>Didymosphaeriaceae</taxon>
        <taxon>Pseudopithomyces</taxon>
    </lineage>
</organism>
<keyword evidence="4" id="KW-1185">Reference proteome</keyword>
<protein>
    <submittedName>
        <fullName evidence="3">Uncharacterized protein</fullName>
    </submittedName>
</protein>
<name>A0AAN6LZH0_9PLEO</name>
<evidence type="ECO:0000313" key="4">
    <source>
        <dbReference type="Proteomes" id="UP001280581"/>
    </source>
</evidence>
<sequence>MKSTLPIAAAIFLASTTFALPSPPLHSLSLRQDLDGSPDTGDKAPSTFTGSSEEQTSGSEGEQPEPEPEIFVEYEGTENGEGGGEGEGEVQGNFKVDTGSEGGCGLFVNCGSAQVKDKGDGLWGSWRWWKRGGEKRQVDVLALGQAEGVPVKKPQVKNKAFELWES</sequence>
<evidence type="ECO:0000256" key="2">
    <source>
        <dbReference type="SAM" id="SignalP"/>
    </source>
</evidence>
<dbReference type="AlphaFoldDB" id="A0AAN6LZH0"/>
<accession>A0AAN6LZH0</accession>
<evidence type="ECO:0000313" key="3">
    <source>
        <dbReference type="EMBL" id="KAK3209005.1"/>
    </source>
</evidence>
<comment type="caution">
    <text evidence="3">The sequence shown here is derived from an EMBL/GenBank/DDBJ whole genome shotgun (WGS) entry which is preliminary data.</text>
</comment>
<evidence type="ECO:0000256" key="1">
    <source>
        <dbReference type="SAM" id="MobiDB-lite"/>
    </source>
</evidence>
<keyword evidence="2" id="KW-0732">Signal</keyword>
<feature type="compositionally biased region" description="Acidic residues" evidence="1">
    <location>
        <begin position="62"/>
        <end position="88"/>
    </location>
</feature>
<feature type="compositionally biased region" description="Low complexity" evidence="1">
    <location>
        <begin position="46"/>
        <end position="61"/>
    </location>
</feature>
<dbReference type="Proteomes" id="UP001280581">
    <property type="component" value="Unassembled WGS sequence"/>
</dbReference>
<reference evidence="3 4" key="1">
    <citation type="submission" date="2021-02" db="EMBL/GenBank/DDBJ databases">
        <title>Genome assembly of Pseudopithomyces chartarum.</title>
        <authorList>
            <person name="Jauregui R."/>
            <person name="Singh J."/>
            <person name="Voisey C."/>
        </authorList>
    </citation>
    <scope>NUCLEOTIDE SEQUENCE [LARGE SCALE GENOMIC DNA]</scope>
    <source>
        <strain evidence="3 4">AGR01</strain>
    </source>
</reference>
<feature type="chain" id="PRO_5042913919" evidence="2">
    <location>
        <begin position="20"/>
        <end position="166"/>
    </location>
</feature>
<feature type="signal peptide" evidence="2">
    <location>
        <begin position="1"/>
        <end position="19"/>
    </location>
</feature>
<proteinExistence type="predicted"/>
<feature type="region of interest" description="Disordered" evidence="1">
    <location>
        <begin position="22"/>
        <end position="96"/>
    </location>
</feature>